<evidence type="ECO:0000313" key="3">
    <source>
        <dbReference type="Proteomes" id="UP000186736"/>
    </source>
</evidence>
<comment type="caution">
    <text evidence="2">The sequence shown here is derived from an EMBL/GenBank/DDBJ whole genome shotgun (WGS) entry which is preliminary data.</text>
</comment>
<dbReference type="AlphaFoldDB" id="A0A1Q9QUJ9"/>
<feature type="region of interest" description="Disordered" evidence="1">
    <location>
        <begin position="56"/>
        <end position="95"/>
    </location>
</feature>
<gene>
    <name evidence="2" type="ORF">PSEMO_61940</name>
</gene>
<evidence type="ECO:0000256" key="1">
    <source>
        <dbReference type="SAM" id="MobiDB-lite"/>
    </source>
</evidence>
<proteinExistence type="predicted"/>
<reference evidence="2 3" key="1">
    <citation type="submission" date="2016-10" db="EMBL/GenBank/DDBJ databases">
        <title>Genome Sequence of Pseudomonas putida GM4FR.</title>
        <authorList>
            <person name="Poehlein A."/>
            <person name="Wemheuer F."/>
            <person name="Hollensteiner J."/>
            <person name="Wemheuer B."/>
        </authorList>
    </citation>
    <scope>NUCLEOTIDE SEQUENCE [LARGE SCALE GENOMIC DNA]</scope>
    <source>
        <strain evidence="2 3">GM4FR</strain>
    </source>
</reference>
<protein>
    <submittedName>
        <fullName evidence="2">Uncharacterized protein</fullName>
    </submittedName>
</protein>
<evidence type="ECO:0000313" key="2">
    <source>
        <dbReference type="EMBL" id="OLS58833.1"/>
    </source>
</evidence>
<name>A0A1Q9QUJ9_PSEPU</name>
<sequence length="95" mass="10311">MNPDFLARQSGVSVHSVIDYQHLGRTHILRIDRDKEARRRQALKARAEAGSCEAIFTSGPGEVHPDGWPFSISPNSHSRNTSSATGASPGRLTST</sequence>
<organism evidence="2 3">
    <name type="scientific">Pseudomonas putida</name>
    <name type="common">Arthrobacter siderocapsulatus</name>
    <dbReference type="NCBI Taxonomy" id="303"/>
    <lineage>
        <taxon>Bacteria</taxon>
        <taxon>Pseudomonadati</taxon>
        <taxon>Pseudomonadota</taxon>
        <taxon>Gammaproteobacteria</taxon>
        <taxon>Pseudomonadales</taxon>
        <taxon>Pseudomonadaceae</taxon>
        <taxon>Pseudomonas</taxon>
    </lineage>
</organism>
<accession>A0A1Q9QUJ9</accession>
<feature type="compositionally biased region" description="Polar residues" evidence="1">
    <location>
        <begin position="72"/>
        <end position="95"/>
    </location>
</feature>
<dbReference type="EMBL" id="MKZO01000079">
    <property type="protein sequence ID" value="OLS58833.1"/>
    <property type="molecule type" value="Genomic_DNA"/>
</dbReference>
<dbReference type="Proteomes" id="UP000186736">
    <property type="component" value="Unassembled WGS sequence"/>
</dbReference>